<dbReference type="AlphaFoldDB" id="A0AA39YEB0"/>
<proteinExistence type="predicted"/>
<organism evidence="2 3">
    <name type="scientific">Cercophora newfieldiana</name>
    <dbReference type="NCBI Taxonomy" id="92897"/>
    <lineage>
        <taxon>Eukaryota</taxon>
        <taxon>Fungi</taxon>
        <taxon>Dikarya</taxon>
        <taxon>Ascomycota</taxon>
        <taxon>Pezizomycotina</taxon>
        <taxon>Sordariomycetes</taxon>
        <taxon>Sordariomycetidae</taxon>
        <taxon>Sordariales</taxon>
        <taxon>Lasiosphaeriaceae</taxon>
        <taxon>Cercophora</taxon>
    </lineage>
</organism>
<evidence type="ECO:0000256" key="1">
    <source>
        <dbReference type="SAM" id="MobiDB-lite"/>
    </source>
</evidence>
<feature type="region of interest" description="Disordered" evidence="1">
    <location>
        <begin position="1"/>
        <end position="60"/>
    </location>
</feature>
<dbReference type="Proteomes" id="UP001174936">
    <property type="component" value="Unassembled WGS sequence"/>
</dbReference>
<sequence>MAYRRYRRREMPSASLSAPSHARNITRHQENRNTPSQCFQDIHQPDKNPSAKAPCLFKEF</sequence>
<accession>A0AA39YEB0</accession>
<name>A0AA39YEB0_9PEZI</name>
<evidence type="ECO:0000313" key="3">
    <source>
        <dbReference type="Proteomes" id="UP001174936"/>
    </source>
</evidence>
<keyword evidence="3" id="KW-1185">Reference proteome</keyword>
<comment type="caution">
    <text evidence="2">The sequence shown here is derived from an EMBL/GenBank/DDBJ whole genome shotgun (WGS) entry which is preliminary data.</text>
</comment>
<gene>
    <name evidence="2" type="ORF">B0T16DRAFT_72777</name>
</gene>
<reference evidence="2" key="1">
    <citation type="submission" date="2023-06" db="EMBL/GenBank/DDBJ databases">
        <title>Genome-scale phylogeny and comparative genomics of the fungal order Sordariales.</title>
        <authorList>
            <consortium name="Lawrence Berkeley National Laboratory"/>
            <person name="Hensen N."/>
            <person name="Bonometti L."/>
            <person name="Westerberg I."/>
            <person name="Brannstrom I.O."/>
            <person name="Guillou S."/>
            <person name="Cros-Aarteil S."/>
            <person name="Calhoun S."/>
            <person name="Haridas S."/>
            <person name="Kuo A."/>
            <person name="Mondo S."/>
            <person name="Pangilinan J."/>
            <person name="Riley R."/>
            <person name="Labutti K."/>
            <person name="Andreopoulos B."/>
            <person name="Lipzen A."/>
            <person name="Chen C."/>
            <person name="Yanf M."/>
            <person name="Daum C."/>
            <person name="Ng V."/>
            <person name="Clum A."/>
            <person name="Steindorff A."/>
            <person name="Ohm R."/>
            <person name="Martin F."/>
            <person name="Silar P."/>
            <person name="Natvig D."/>
            <person name="Lalanne C."/>
            <person name="Gautier V."/>
            <person name="Ament-Velasquez S.L."/>
            <person name="Kruys A."/>
            <person name="Hutchinson M.I."/>
            <person name="Powell A.J."/>
            <person name="Barry K."/>
            <person name="Miller A.N."/>
            <person name="Grigoriev I.V."/>
            <person name="Debuchy R."/>
            <person name="Gladieux P."/>
            <person name="Thoren M.H."/>
            <person name="Johannesson H."/>
        </authorList>
    </citation>
    <scope>NUCLEOTIDE SEQUENCE</scope>
    <source>
        <strain evidence="2">SMH2532-1</strain>
    </source>
</reference>
<evidence type="ECO:0000313" key="2">
    <source>
        <dbReference type="EMBL" id="KAK0651073.1"/>
    </source>
</evidence>
<dbReference type="EMBL" id="JAULSV010000002">
    <property type="protein sequence ID" value="KAK0651073.1"/>
    <property type="molecule type" value="Genomic_DNA"/>
</dbReference>
<protein>
    <submittedName>
        <fullName evidence="2">Uncharacterized protein</fullName>
    </submittedName>
</protein>